<name>A0AAW0QYH5_9PEZI</name>
<sequence length="332" mass="35382">MAWRPIRWLILALATPLWAADCFITDDWNHMVPGRPMVLAWANFHGSFYDILLNSDVLSRASLSSIVWLPPDDITDGKPDRLFAVQLWDLARGTVCNSPSFSFKARSPDTPSATLPPGPLVSTATSFSSTPVNIIATVAPAFATGVEPSYSSAVPTSTATGAPQPTDEPAKPTNTATIITGAVIGTLLAALLVVSGLLWRARRKRARERGVALPDNDDHDPQPRPSTHDHAAAELGDARHGATKGAAEVQGDDGMRFEMAALADKPLYEMPTSFAPVELPAELPSEVLARHAGVDRCQSMVSALTADSRSSLDRGQVSPATIDPRVNHLAKG</sequence>
<comment type="caution">
    <text evidence="4">The sequence shown here is derived from an EMBL/GenBank/DDBJ whole genome shotgun (WGS) entry which is preliminary data.</text>
</comment>
<feature type="transmembrane region" description="Helical" evidence="2">
    <location>
        <begin position="178"/>
        <end position="199"/>
    </location>
</feature>
<gene>
    <name evidence="4" type="ORF">PG999_007487</name>
</gene>
<feature type="compositionally biased region" description="Basic and acidic residues" evidence="1">
    <location>
        <begin position="219"/>
        <end position="229"/>
    </location>
</feature>
<keyword evidence="5" id="KW-1185">Reference proteome</keyword>
<feature type="region of interest" description="Disordered" evidence="1">
    <location>
        <begin position="207"/>
        <end position="229"/>
    </location>
</feature>
<protein>
    <recommendedName>
        <fullName evidence="6">LPXTG-motif cell wall anchor domain-containing protein</fullName>
    </recommendedName>
</protein>
<evidence type="ECO:0000256" key="3">
    <source>
        <dbReference type="SAM" id="SignalP"/>
    </source>
</evidence>
<feature type="compositionally biased region" description="Polar residues" evidence="1">
    <location>
        <begin position="149"/>
        <end position="163"/>
    </location>
</feature>
<organism evidence="4 5">
    <name type="scientific">Apiospora kogelbergensis</name>
    <dbReference type="NCBI Taxonomy" id="1337665"/>
    <lineage>
        <taxon>Eukaryota</taxon>
        <taxon>Fungi</taxon>
        <taxon>Dikarya</taxon>
        <taxon>Ascomycota</taxon>
        <taxon>Pezizomycotina</taxon>
        <taxon>Sordariomycetes</taxon>
        <taxon>Xylariomycetidae</taxon>
        <taxon>Amphisphaeriales</taxon>
        <taxon>Apiosporaceae</taxon>
        <taxon>Apiospora</taxon>
    </lineage>
</organism>
<feature type="chain" id="PRO_5043553159" description="LPXTG-motif cell wall anchor domain-containing protein" evidence="3">
    <location>
        <begin position="20"/>
        <end position="332"/>
    </location>
</feature>
<feature type="signal peptide" evidence="3">
    <location>
        <begin position="1"/>
        <end position="19"/>
    </location>
</feature>
<keyword evidence="2" id="KW-0812">Transmembrane</keyword>
<evidence type="ECO:0000256" key="2">
    <source>
        <dbReference type="SAM" id="Phobius"/>
    </source>
</evidence>
<dbReference type="Proteomes" id="UP001392437">
    <property type="component" value="Unassembled WGS sequence"/>
</dbReference>
<evidence type="ECO:0008006" key="6">
    <source>
        <dbReference type="Google" id="ProtNLM"/>
    </source>
</evidence>
<dbReference type="EMBL" id="JAQQWP010000006">
    <property type="protein sequence ID" value="KAK8115418.1"/>
    <property type="molecule type" value="Genomic_DNA"/>
</dbReference>
<dbReference type="AlphaFoldDB" id="A0AAW0QYH5"/>
<evidence type="ECO:0000313" key="4">
    <source>
        <dbReference type="EMBL" id="KAK8115418.1"/>
    </source>
</evidence>
<feature type="region of interest" description="Disordered" evidence="1">
    <location>
        <begin position="305"/>
        <end position="332"/>
    </location>
</feature>
<evidence type="ECO:0000313" key="5">
    <source>
        <dbReference type="Proteomes" id="UP001392437"/>
    </source>
</evidence>
<evidence type="ECO:0000256" key="1">
    <source>
        <dbReference type="SAM" id="MobiDB-lite"/>
    </source>
</evidence>
<reference evidence="4 5" key="1">
    <citation type="submission" date="2023-01" db="EMBL/GenBank/DDBJ databases">
        <title>Analysis of 21 Apiospora genomes using comparative genomics revels a genus with tremendous synthesis potential of carbohydrate active enzymes and secondary metabolites.</title>
        <authorList>
            <person name="Sorensen T."/>
        </authorList>
    </citation>
    <scope>NUCLEOTIDE SEQUENCE [LARGE SCALE GENOMIC DNA]</scope>
    <source>
        <strain evidence="4 5">CBS 117206</strain>
    </source>
</reference>
<keyword evidence="2" id="KW-0472">Membrane</keyword>
<feature type="region of interest" description="Disordered" evidence="1">
    <location>
        <begin position="149"/>
        <end position="173"/>
    </location>
</feature>
<proteinExistence type="predicted"/>
<keyword evidence="3" id="KW-0732">Signal</keyword>
<keyword evidence="2" id="KW-1133">Transmembrane helix</keyword>
<accession>A0AAW0QYH5</accession>